<comment type="caution">
    <text evidence="2">The sequence shown here is derived from an EMBL/GenBank/DDBJ whole genome shotgun (WGS) entry which is preliminary data.</text>
</comment>
<feature type="region of interest" description="Disordered" evidence="1">
    <location>
        <begin position="148"/>
        <end position="186"/>
    </location>
</feature>
<reference evidence="2" key="1">
    <citation type="submission" date="2020-05" db="EMBL/GenBank/DDBJ databases">
        <title>Mycena genomes resolve the evolution of fungal bioluminescence.</title>
        <authorList>
            <person name="Tsai I.J."/>
        </authorList>
    </citation>
    <scope>NUCLEOTIDE SEQUENCE</scope>
    <source>
        <strain evidence="2">160909Yilan</strain>
    </source>
</reference>
<keyword evidence="3" id="KW-1185">Reference proteome</keyword>
<protein>
    <submittedName>
        <fullName evidence="2">Uncharacterized protein</fullName>
    </submittedName>
</protein>
<evidence type="ECO:0000313" key="2">
    <source>
        <dbReference type="EMBL" id="KAF7351114.1"/>
    </source>
</evidence>
<dbReference type="AlphaFoldDB" id="A0A8H7CUN7"/>
<proteinExistence type="predicted"/>
<organism evidence="2 3">
    <name type="scientific">Mycena sanguinolenta</name>
    <dbReference type="NCBI Taxonomy" id="230812"/>
    <lineage>
        <taxon>Eukaryota</taxon>
        <taxon>Fungi</taxon>
        <taxon>Dikarya</taxon>
        <taxon>Basidiomycota</taxon>
        <taxon>Agaricomycotina</taxon>
        <taxon>Agaricomycetes</taxon>
        <taxon>Agaricomycetidae</taxon>
        <taxon>Agaricales</taxon>
        <taxon>Marasmiineae</taxon>
        <taxon>Mycenaceae</taxon>
        <taxon>Mycena</taxon>
    </lineage>
</organism>
<name>A0A8H7CUN7_9AGAR</name>
<evidence type="ECO:0000256" key="1">
    <source>
        <dbReference type="SAM" id="MobiDB-lite"/>
    </source>
</evidence>
<sequence length="301" mass="33822">MTKDVSQFHSQTLPQKGNYVGPSVTQMPFGNFYNGVLFWERRGFRLGWQDAELLMYNGGRPALSQAHANHTFGPGHIDPRWIQTTLAQKRRLPTDVFQSFSAGDEARYARRTNETKPQLVNYILWSEPPHQPRIVVPEDWRDRILPALDERGGSPMDEDELVPEPPTSAVNASLGPPNDTATSGTTEARDQAFLSDVQALIVKMRRLNPGKLCVQYDNPLPGPTVAAPLLLREMLRVVDLLRQAGLEVGEQGEVKWEGLCVCQSNFEPVQIAQDDRDFEVGIRLRVDEGSLKRRLEVNVAI</sequence>
<evidence type="ECO:0000313" key="3">
    <source>
        <dbReference type="Proteomes" id="UP000623467"/>
    </source>
</evidence>
<accession>A0A8H7CUN7</accession>
<dbReference type="EMBL" id="JACAZH010000014">
    <property type="protein sequence ID" value="KAF7351114.1"/>
    <property type="molecule type" value="Genomic_DNA"/>
</dbReference>
<dbReference type="Proteomes" id="UP000623467">
    <property type="component" value="Unassembled WGS sequence"/>
</dbReference>
<gene>
    <name evidence="2" type="ORF">MSAN_01673900</name>
</gene>